<evidence type="ECO:0000313" key="1">
    <source>
        <dbReference type="EMBL" id="MCI0128312.1"/>
    </source>
</evidence>
<sequence length="203" mass="21501">MHLTDRPEQVFIAPTLLGQVMLHRFAVAFLLLLSVSVATPASAQALGGLELRGGIYGHSVDGADGVHLNRIEDVNFEALFSLPQLDSFIWLGQVRPHVGATINMGGRESMAYAGLSWTVPLGSTFFVEGAFGGAIHNGELHNAVDPMRSLGCPVLFHESVSLGANLTNNASIMVTAEHASHAGLCGPDNRGLTNVGVRLGFKF</sequence>
<proteinExistence type="predicted"/>
<reference evidence="1" key="1">
    <citation type="submission" date="2022-03" db="EMBL/GenBank/DDBJ databases">
        <title>The complete genome sequence of a Methyloterrigena soli.</title>
        <authorList>
            <person name="Zi Z."/>
        </authorList>
    </citation>
    <scope>NUCLEOTIDE SEQUENCE</scope>
    <source>
        <strain evidence="1">M48</strain>
    </source>
</reference>
<dbReference type="Gene3D" id="2.40.160.20">
    <property type="match status" value="1"/>
</dbReference>
<organism evidence="1 2">
    <name type="scientific">Paradevosia shaoguanensis</name>
    <dbReference type="NCBI Taxonomy" id="1335043"/>
    <lineage>
        <taxon>Bacteria</taxon>
        <taxon>Pseudomonadati</taxon>
        <taxon>Pseudomonadota</taxon>
        <taxon>Alphaproteobacteria</taxon>
        <taxon>Hyphomicrobiales</taxon>
        <taxon>Devosiaceae</taxon>
        <taxon>Paradevosia</taxon>
    </lineage>
</organism>
<dbReference type="Proteomes" id="UP001156140">
    <property type="component" value="Unassembled WGS sequence"/>
</dbReference>
<accession>A0AA41QQ71</accession>
<name>A0AA41QQ71_9HYPH</name>
<gene>
    <name evidence="1" type="ORF">ML536_15890</name>
</gene>
<dbReference type="Pfam" id="PF09411">
    <property type="entry name" value="PagL"/>
    <property type="match status" value="1"/>
</dbReference>
<dbReference type="InterPro" id="IPR018550">
    <property type="entry name" value="Lipid-A_deacylase-rel"/>
</dbReference>
<keyword evidence="2" id="KW-1185">Reference proteome</keyword>
<comment type="caution">
    <text evidence="1">The sequence shown here is derived from an EMBL/GenBank/DDBJ whole genome shotgun (WGS) entry which is preliminary data.</text>
</comment>
<dbReference type="RefSeq" id="WP_281736516.1">
    <property type="nucleotide sequence ID" value="NZ_JAKETQ010000002.1"/>
</dbReference>
<dbReference type="GO" id="GO:0016787">
    <property type="term" value="F:hydrolase activity"/>
    <property type="evidence" value="ECO:0007669"/>
    <property type="project" value="UniProtKB-KW"/>
</dbReference>
<keyword evidence="1" id="KW-0378">Hydrolase</keyword>
<dbReference type="AlphaFoldDB" id="A0AA41QQ71"/>
<dbReference type="EMBL" id="JALAZD010000002">
    <property type="protein sequence ID" value="MCI0128312.1"/>
    <property type="molecule type" value="Genomic_DNA"/>
</dbReference>
<protein>
    <submittedName>
        <fullName evidence="1">Acyloxyacyl hydrolase</fullName>
    </submittedName>
</protein>
<evidence type="ECO:0000313" key="2">
    <source>
        <dbReference type="Proteomes" id="UP001156140"/>
    </source>
</evidence>